<evidence type="ECO:0000313" key="3">
    <source>
        <dbReference type="EMBL" id="KAG5677959.1"/>
    </source>
</evidence>
<sequence length="155" mass="17142">MPLLNNFLGCFELETGGILISCLGMIGTALTALLAGSLLLNDINNCQYHDNCSEKWIITAIVILILLGFFFIYALLFSGVRNRKHKKVFPALVISIVGAIFSVLGLFTALSNKQAQGIGGAIFYTVVQIYFYFIIRELYIKFKSEANNTRANYAA</sequence>
<dbReference type="InterPro" id="IPR054291">
    <property type="entry name" value="DUF7027"/>
</dbReference>
<dbReference type="OrthoDB" id="8118226at2759"/>
<protein>
    <recommendedName>
        <fullName evidence="2">DUF7027 domain-containing protein</fullName>
    </recommendedName>
</protein>
<reference evidence="3" key="1">
    <citation type="submission" date="2021-03" db="EMBL/GenBank/DDBJ databases">
        <title>Chromosome level genome of the anhydrobiotic midge Polypedilum vanderplanki.</title>
        <authorList>
            <person name="Yoshida Y."/>
            <person name="Kikawada T."/>
            <person name="Gusev O."/>
        </authorList>
    </citation>
    <scope>NUCLEOTIDE SEQUENCE</scope>
    <source>
        <strain evidence="3">NIAS01</strain>
        <tissue evidence="3">Whole body or cell culture</tissue>
    </source>
</reference>
<evidence type="ECO:0000256" key="1">
    <source>
        <dbReference type="SAM" id="Phobius"/>
    </source>
</evidence>
<organism evidence="3 4">
    <name type="scientific">Polypedilum vanderplanki</name>
    <name type="common">Sleeping chironomid midge</name>
    <dbReference type="NCBI Taxonomy" id="319348"/>
    <lineage>
        <taxon>Eukaryota</taxon>
        <taxon>Metazoa</taxon>
        <taxon>Ecdysozoa</taxon>
        <taxon>Arthropoda</taxon>
        <taxon>Hexapoda</taxon>
        <taxon>Insecta</taxon>
        <taxon>Pterygota</taxon>
        <taxon>Neoptera</taxon>
        <taxon>Endopterygota</taxon>
        <taxon>Diptera</taxon>
        <taxon>Nematocera</taxon>
        <taxon>Chironomoidea</taxon>
        <taxon>Chironomidae</taxon>
        <taxon>Chironominae</taxon>
        <taxon>Polypedilum</taxon>
        <taxon>Polypedilum</taxon>
    </lineage>
</organism>
<keyword evidence="4" id="KW-1185">Reference proteome</keyword>
<gene>
    <name evidence="3" type="ORF">PVAND_007672</name>
</gene>
<proteinExistence type="predicted"/>
<dbReference type="AlphaFoldDB" id="A0A9J6C7N8"/>
<evidence type="ECO:0000259" key="2">
    <source>
        <dbReference type="Pfam" id="PF22954"/>
    </source>
</evidence>
<feature type="transmembrane region" description="Helical" evidence="1">
    <location>
        <begin position="88"/>
        <end position="110"/>
    </location>
</feature>
<dbReference type="Proteomes" id="UP001107558">
    <property type="component" value="Chromosome 2"/>
</dbReference>
<keyword evidence="1" id="KW-1133">Transmembrane helix</keyword>
<keyword evidence="1" id="KW-0812">Transmembrane</keyword>
<feature type="transmembrane region" description="Helical" evidence="1">
    <location>
        <begin position="56"/>
        <end position="76"/>
    </location>
</feature>
<feature type="transmembrane region" description="Helical" evidence="1">
    <location>
        <begin position="16"/>
        <end position="36"/>
    </location>
</feature>
<comment type="caution">
    <text evidence="3">The sequence shown here is derived from an EMBL/GenBank/DDBJ whole genome shotgun (WGS) entry which is preliminary data.</text>
</comment>
<evidence type="ECO:0000313" key="4">
    <source>
        <dbReference type="Proteomes" id="UP001107558"/>
    </source>
</evidence>
<feature type="transmembrane region" description="Helical" evidence="1">
    <location>
        <begin position="116"/>
        <end position="135"/>
    </location>
</feature>
<accession>A0A9J6C7N8</accession>
<feature type="domain" description="DUF7027" evidence="2">
    <location>
        <begin position="38"/>
        <end position="111"/>
    </location>
</feature>
<name>A0A9J6C7N8_POLVA</name>
<keyword evidence="1" id="KW-0472">Membrane</keyword>
<dbReference type="EMBL" id="JADBJN010000002">
    <property type="protein sequence ID" value="KAG5677959.1"/>
    <property type="molecule type" value="Genomic_DNA"/>
</dbReference>
<dbReference type="Pfam" id="PF22954">
    <property type="entry name" value="DUF7027"/>
    <property type="match status" value="1"/>
</dbReference>